<dbReference type="InterPro" id="IPR023271">
    <property type="entry name" value="Aquaporin-like"/>
</dbReference>
<keyword evidence="8" id="KW-1185">Reference proteome</keyword>
<dbReference type="PROSITE" id="PS00221">
    <property type="entry name" value="MIP"/>
    <property type="match status" value="1"/>
</dbReference>
<dbReference type="InParanoid" id="A0A1Q3AYK7"/>
<dbReference type="InterPro" id="IPR022357">
    <property type="entry name" value="MIP_CS"/>
</dbReference>
<comment type="caution">
    <text evidence="7">The sequence shown here is derived from an EMBL/GenBank/DDBJ whole genome shotgun (WGS) entry which is preliminary data.</text>
</comment>
<sequence length="99" mass="10830">MVLVCSVCHMSGAHFNPAVTIAFATCKRFPWKQVPAYVSSQILGSTLADGTPLLFDGKQDVFVGTHPTELDIQSFVLEFIITFYLMFVLSGVATDNRAV</sequence>
<dbReference type="InterPro" id="IPR034294">
    <property type="entry name" value="Aquaporin_transptr"/>
</dbReference>
<organism evidence="7 8">
    <name type="scientific">Cephalotus follicularis</name>
    <name type="common">Albany pitcher plant</name>
    <dbReference type="NCBI Taxonomy" id="3775"/>
    <lineage>
        <taxon>Eukaryota</taxon>
        <taxon>Viridiplantae</taxon>
        <taxon>Streptophyta</taxon>
        <taxon>Embryophyta</taxon>
        <taxon>Tracheophyta</taxon>
        <taxon>Spermatophyta</taxon>
        <taxon>Magnoliopsida</taxon>
        <taxon>eudicotyledons</taxon>
        <taxon>Gunneridae</taxon>
        <taxon>Pentapetalae</taxon>
        <taxon>rosids</taxon>
        <taxon>fabids</taxon>
        <taxon>Oxalidales</taxon>
        <taxon>Cephalotaceae</taxon>
        <taxon>Cephalotus</taxon>
    </lineage>
</organism>
<dbReference type="InterPro" id="IPR000425">
    <property type="entry name" value="MIP"/>
</dbReference>
<dbReference type="PANTHER" id="PTHR45724:SF13">
    <property type="entry name" value="AQUAPORIN NIP1-1-RELATED"/>
    <property type="match status" value="1"/>
</dbReference>
<gene>
    <name evidence="7" type="ORF">CFOL_v3_04337</name>
</gene>
<feature type="transmembrane region" description="Helical" evidence="6">
    <location>
        <begin position="72"/>
        <end position="93"/>
    </location>
</feature>
<dbReference type="GO" id="GO:0016020">
    <property type="term" value="C:membrane"/>
    <property type="evidence" value="ECO:0007669"/>
    <property type="project" value="UniProtKB-SubCell"/>
</dbReference>
<dbReference type="EMBL" id="BDDD01000170">
    <property type="protein sequence ID" value="GAV60809.1"/>
    <property type="molecule type" value="Genomic_DNA"/>
</dbReference>
<comment type="subcellular location">
    <subcellularLocation>
        <location evidence="1">Membrane</location>
        <topology evidence="1">Multi-pass membrane protein</topology>
    </subcellularLocation>
</comment>
<evidence type="ECO:0000313" key="7">
    <source>
        <dbReference type="EMBL" id="GAV60809.1"/>
    </source>
</evidence>
<dbReference type="PANTHER" id="PTHR45724">
    <property type="entry name" value="AQUAPORIN NIP2-1"/>
    <property type="match status" value="1"/>
</dbReference>
<keyword evidence="5 6" id="KW-0472">Membrane</keyword>
<evidence type="ECO:0000256" key="5">
    <source>
        <dbReference type="ARBA" id="ARBA00023136"/>
    </source>
</evidence>
<feature type="non-terminal residue" evidence="7">
    <location>
        <position position="99"/>
    </location>
</feature>
<evidence type="ECO:0000256" key="4">
    <source>
        <dbReference type="ARBA" id="ARBA00022989"/>
    </source>
</evidence>
<reference evidence="8" key="1">
    <citation type="submission" date="2016-04" db="EMBL/GenBank/DDBJ databases">
        <title>Cephalotus genome sequencing.</title>
        <authorList>
            <person name="Fukushima K."/>
            <person name="Hasebe M."/>
            <person name="Fang X."/>
        </authorList>
    </citation>
    <scope>NUCLEOTIDE SEQUENCE [LARGE SCALE GENOMIC DNA]</scope>
    <source>
        <strain evidence="8">cv. St1</strain>
    </source>
</reference>
<evidence type="ECO:0000256" key="2">
    <source>
        <dbReference type="ARBA" id="ARBA00022448"/>
    </source>
</evidence>
<proteinExistence type="predicted"/>
<dbReference type="Proteomes" id="UP000187406">
    <property type="component" value="Unassembled WGS sequence"/>
</dbReference>
<accession>A0A1Q3AYK7</accession>
<dbReference type="Pfam" id="PF00230">
    <property type="entry name" value="MIP"/>
    <property type="match status" value="1"/>
</dbReference>
<evidence type="ECO:0000313" key="8">
    <source>
        <dbReference type="Proteomes" id="UP000187406"/>
    </source>
</evidence>
<dbReference type="STRING" id="3775.A0A1Q3AYK7"/>
<evidence type="ECO:0000256" key="3">
    <source>
        <dbReference type="ARBA" id="ARBA00022692"/>
    </source>
</evidence>
<evidence type="ECO:0000256" key="6">
    <source>
        <dbReference type="SAM" id="Phobius"/>
    </source>
</evidence>
<keyword evidence="2" id="KW-0813">Transport</keyword>
<keyword evidence="4 6" id="KW-1133">Transmembrane helix</keyword>
<evidence type="ECO:0000256" key="1">
    <source>
        <dbReference type="ARBA" id="ARBA00004141"/>
    </source>
</evidence>
<dbReference type="OrthoDB" id="3222at2759"/>
<keyword evidence="3 6" id="KW-0812">Transmembrane</keyword>
<dbReference type="GO" id="GO:0015267">
    <property type="term" value="F:channel activity"/>
    <property type="evidence" value="ECO:0007669"/>
    <property type="project" value="InterPro"/>
</dbReference>
<dbReference type="AlphaFoldDB" id="A0A1Q3AYK7"/>
<dbReference type="SUPFAM" id="SSF81338">
    <property type="entry name" value="Aquaporin-like"/>
    <property type="match status" value="1"/>
</dbReference>
<dbReference type="Gene3D" id="1.20.1080.10">
    <property type="entry name" value="Glycerol uptake facilitator protein"/>
    <property type="match status" value="1"/>
</dbReference>
<protein>
    <submittedName>
        <fullName evidence="7">MIP domain-containing protein</fullName>
    </submittedName>
</protein>
<name>A0A1Q3AYK7_CEPFO</name>